<evidence type="ECO:0000313" key="7">
    <source>
        <dbReference type="Proteomes" id="UP000789901"/>
    </source>
</evidence>
<sequence>MELLDEYITNKANIRGKVKEVIHFSTDEKKNYAIIINKVARLYAIRLINYEQGDEVKIIAVKRFPDLVGFYQTKEEAYNHARIIKEEQKVDQCKYEFETQEDDIENILIIGRTGGGKSTLANVISDVDEFSASEFAISKTKNFQIKVFEWNGIKYRVVDTIGVADTKLPPNKVVFKLAEAIHSMKGGIKQVFAVVVKTRFENFKNFEKVEEDKKALEKENKKLIRSVKGIIHVDNPSSDDERRRTIDEETRKDSRRRLLEYLETCQGSYKMEYWDTICVRINDFMNAREKWGKDRNKDMQLTGEAEKRQLGQLMRDSIFILFLTTLKTLISNPSPLEKEVMELLEYFITGFCKVEDLNEMIKLDTINLNLTEFPPGLLAPIGVQGYRAILLNNASILYIGGQPGGDVQTLPYSSFDKLSMYNINNGTWSLVATSGDIPPSRYDHAQYNQILILYGFPISLNPMMALDTVKFEWTIPTVKNVGGPNIGLRRFTSILIETYVFIAFGSYNSSGRNSTNNFFLLDVSQKNIYEWVTSYDSTKQFQLVPTTTSSTASNSSPFNNVGAIIGIAFGAIAGIIILSTAAIFIIRRYGCPLYYSAPKQGSIDEPNNEICA</sequence>
<keyword evidence="4" id="KW-0472">Membrane</keyword>
<evidence type="ECO:0000256" key="4">
    <source>
        <dbReference type="SAM" id="Phobius"/>
    </source>
</evidence>
<keyword evidence="1" id="KW-0880">Kelch repeat</keyword>
<dbReference type="Proteomes" id="UP000789901">
    <property type="component" value="Unassembled WGS sequence"/>
</dbReference>
<dbReference type="InterPro" id="IPR015915">
    <property type="entry name" value="Kelch-typ_b-propeller"/>
</dbReference>
<dbReference type="Pfam" id="PF04548">
    <property type="entry name" value="AIG1"/>
    <property type="match status" value="1"/>
</dbReference>
<proteinExistence type="predicted"/>
<dbReference type="InterPro" id="IPR011043">
    <property type="entry name" value="Gal_Oxase/kelch_b-propeller"/>
</dbReference>
<keyword evidence="3" id="KW-0547">Nucleotide-binding</keyword>
<accession>A0ABM8W4I4</accession>
<name>A0ABM8W4I4_GIGMA</name>
<dbReference type="SUPFAM" id="SSF50965">
    <property type="entry name" value="Galactose oxidase, central domain"/>
    <property type="match status" value="1"/>
</dbReference>
<organism evidence="6 7">
    <name type="scientific">Gigaspora margarita</name>
    <dbReference type="NCBI Taxonomy" id="4874"/>
    <lineage>
        <taxon>Eukaryota</taxon>
        <taxon>Fungi</taxon>
        <taxon>Fungi incertae sedis</taxon>
        <taxon>Mucoromycota</taxon>
        <taxon>Glomeromycotina</taxon>
        <taxon>Glomeromycetes</taxon>
        <taxon>Diversisporales</taxon>
        <taxon>Gigasporaceae</taxon>
        <taxon>Gigaspora</taxon>
    </lineage>
</organism>
<dbReference type="InterPro" id="IPR027417">
    <property type="entry name" value="P-loop_NTPase"/>
</dbReference>
<evidence type="ECO:0000256" key="3">
    <source>
        <dbReference type="ARBA" id="ARBA00022741"/>
    </source>
</evidence>
<evidence type="ECO:0000259" key="5">
    <source>
        <dbReference type="Pfam" id="PF04548"/>
    </source>
</evidence>
<keyword evidence="4" id="KW-0812">Transmembrane</keyword>
<reference evidence="6 7" key="1">
    <citation type="submission" date="2021-06" db="EMBL/GenBank/DDBJ databases">
        <authorList>
            <person name="Kallberg Y."/>
            <person name="Tangrot J."/>
            <person name="Rosling A."/>
        </authorList>
    </citation>
    <scope>NUCLEOTIDE SEQUENCE [LARGE SCALE GENOMIC DNA]</scope>
    <source>
        <strain evidence="6 7">120-4 pot B 10/14</strain>
    </source>
</reference>
<dbReference type="PANTHER" id="PTHR46093">
    <property type="entry name" value="ACYL-COA-BINDING DOMAIN-CONTAINING PROTEIN 5"/>
    <property type="match status" value="1"/>
</dbReference>
<dbReference type="SUPFAM" id="SSF52540">
    <property type="entry name" value="P-loop containing nucleoside triphosphate hydrolases"/>
    <property type="match status" value="1"/>
</dbReference>
<evidence type="ECO:0000256" key="2">
    <source>
        <dbReference type="ARBA" id="ARBA00022737"/>
    </source>
</evidence>
<dbReference type="Gene3D" id="2.120.10.80">
    <property type="entry name" value="Kelch-type beta propeller"/>
    <property type="match status" value="1"/>
</dbReference>
<gene>
    <name evidence="6" type="ORF">GMARGA_LOCUS3247</name>
</gene>
<dbReference type="EMBL" id="CAJVQB010001148">
    <property type="protein sequence ID" value="CAG8522912.1"/>
    <property type="molecule type" value="Genomic_DNA"/>
</dbReference>
<dbReference type="PANTHER" id="PTHR46093:SF18">
    <property type="entry name" value="FIBRONECTIN TYPE-III DOMAIN-CONTAINING PROTEIN"/>
    <property type="match status" value="1"/>
</dbReference>
<evidence type="ECO:0000313" key="6">
    <source>
        <dbReference type="EMBL" id="CAG8522912.1"/>
    </source>
</evidence>
<feature type="domain" description="AIG1-type G" evidence="5">
    <location>
        <begin position="106"/>
        <end position="201"/>
    </location>
</feature>
<keyword evidence="7" id="KW-1185">Reference proteome</keyword>
<dbReference type="InterPro" id="IPR006703">
    <property type="entry name" value="G_AIG1"/>
</dbReference>
<comment type="caution">
    <text evidence="6">The sequence shown here is derived from an EMBL/GenBank/DDBJ whole genome shotgun (WGS) entry which is preliminary data.</text>
</comment>
<evidence type="ECO:0000256" key="1">
    <source>
        <dbReference type="ARBA" id="ARBA00022441"/>
    </source>
</evidence>
<feature type="transmembrane region" description="Helical" evidence="4">
    <location>
        <begin position="561"/>
        <end position="586"/>
    </location>
</feature>
<dbReference type="Gene3D" id="3.40.50.300">
    <property type="entry name" value="P-loop containing nucleotide triphosphate hydrolases"/>
    <property type="match status" value="1"/>
</dbReference>
<keyword evidence="2" id="KW-0677">Repeat</keyword>
<protein>
    <submittedName>
        <fullName evidence="6">25174_t:CDS:1</fullName>
    </submittedName>
</protein>
<keyword evidence="4" id="KW-1133">Transmembrane helix</keyword>